<evidence type="ECO:0000256" key="1">
    <source>
        <dbReference type="ARBA" id="ARBA00004418"/>
    </source>
</evidence>
<dbReference type="Proteomes" id="UP000261111">
    <property type="component" value="Unassembled WGS sequence"/>
</dbReference>
<evidence type="ECO:0000313" key="10">
    <source>
        <dbReference type="Proteomes" id="UP000261111"/>
    </source>
</evidence>
<dbReference type="InterPro" id="IPR031811">
    <property type="entry name" value="ALGX/ALGJ_SGNH-like"/>
</dbReference>
<proteinExistence type="predicted"/>
<dbReference type="AlphaFoldDB" id="A0A3E2WKW9"/>
<dbReference type="Pfam" id="PF16822">
    <property type="entry name" value="ALGX"/>
    <property type="match status" value="1"/>
</dbReference>
<feature type="transmembrane region" description="Helical" evidence="7">
    <location>
        <begin position="7"/>
        <end position="27"/>
    </location>
</feature>
<keyword evidence="7" id="KW-0472">Membrane</keyword>
<comment type="pathway">
    <text evidence="2">Glycan biosynthesis; alginate biosynthesis.</text>
</comment>
<evidence type="ECO:0000256" key="6">
    <source>
        <dbReference type="ARBA" id="ARBA00022841"/>
    </source>
</evidence>
<sequence length="465" mass="53441">MKNKRYLIFIILVWIVLIVPFAGMTFWPTNTTSENTVLAEWPAIKNEDGWNKDYLSEMGEYFEDHFAFRQYFVTANAVIRSRTVKSQATEQVVLGTDGWLYYSGTLDDYQGRNLLSDRELFNIVHNLSLIQEYVEGQGSTFRLTIAPNKNSLYSGNMPYYYRKGGANNIAMLSSRLLAAGIQYTNLFDAFRSRDEVLYFERDSHWNNRGAVLAYNTLMDSIGREHETYLNVPYEIQKVHTGDIDEMLYPLAAEPEEEYFYDKQQSFSYVNDVTDNMDEWIETVNPDKQGSILMFRDSFGESLLPFVADEMGKGYFSRLVPYNLTQIEDLHPDYVVIEKVERNIKDFIEDVPIMETSQVEAIFAPEAVTDSTIETSKEGSYLLIKGSIDEKYISGDTEITVSVRNNQTMESRTYKTFYTKTEEGDGNGYQLYIKGSSVHAGQLHINTIVTNKGQSFIVAGKDIQWN</sequence>
<evidence type="ECO:0000256" key="4">
    <source>
        <dbReference type="ARBA" id="ARBA00022729"/>
    </source>
</evidence>
<accession>A0A3E2WKW9</accession>
<keyword evidence="7" id="KW-1133">Transmembrane helix</keyword>
<dbReference type="GO" id="GO:0042597">
    <property type="term" value="C:periplasmic space"/>
    <property type="evidence" value="ECO:0007669"/>
    <property type="project" value="UniProtKB-SubCell"/>
</dbReference>
<dbReference type="GO" id="GO:0016740">
    <property type="term" value="F:transferase activity"/>
    <property type="evidence" value="ECO:0007669"/>
    <property type="project" value="UniProtKB-KW"/>
</dbReference>
<gene>
    <name evidence="9" type="ORF">DWX41_17645</name>
</gene>
<evidence type="ECO:0000256" key="2">
    <source>
        <dbReference type="ARBA" id="ARBA00005182"/>
    </source>
</evidence>
<evidence type="ECO:0000259" key="8">
    <source>
        <dbReference type="Pfam" id="PF16822"/>
    </source>
</evidence>
<dbReference type="GeneID" id="93334476"/>
<comment type="caution">
    <text evidence="9">The sequence shown here is derived from an EMBL/GenBank/DDBJ whole genome shotgun (WGS) entry which is preliminary data.</text>
</comment>
<name>A0A3E2WKW9_9FIRM</name>
<keyword evidence="4" id="KW-0732">Signal</keyword>
<comment type="subcellular location">
    <subcellularLocation>
        <location evidence="1">Periplasm</location>
    </subcellularLocation>
</comment>
<keyword evidence="7" id="KW-0812">Transmembrane</keyword>
<keyword evidence="3" id="KW-0808">Transferase</keyword>
<evidence type="ECO:0000313" key="9">
    <source>
        <dbReference type="EMBL" id="RGC27717.1"/>
    </source>
</evidence>
<dbReference type="UniPathway" id="UPA00286"/>
<evidence type="ECO:0000256" key="3">
    <source>
        <dbReference type="ARBA" id="ARBA00022679"/>
    </source>
</evidence>
<evidence type="ECO:0000256" key="5">
    <source>
        <dbReference type="ARBA" id="ARBA00022764"/>
    </source>
</evidence>
<feature type="domain" description="AlgX/AlgJ SGNH hydrolase-like" evidence="8">
    <location>
        <begin position="92"/>
        <end position="228"/>
    </location>
</feature>
<dbReference type="RefSeq" id="WP_117441167.1">
    <property type="nucleotide sequence ID" value="NZ_QVIA01000023.1"/>
</dbReference>
<keyword evidence="5" id="KW-0574">Periplasm</keyword>
<evidence type="ECO:0000256" key="7">
    <source>
        <dbReference type="SAM" id="Phobius"/>
    </source>
</evidence>
<reference evidence="9 10" key="1">
    <citation type="submission" date="2018-08" db="EMBL/GenBank/DDBJ databases">
        <title>A genome reference for cultivated species of the human gut microbiota.</title>
        <authorList>
            <person name="Zou Y."/>
            <person name="Xue W."/>
            <person name="Luo G."/>
        </authorList>
    </citation>
    <scope>NUCLEOTIDE SEQUENCE [LARGE SCALE GENOMIC DNA]</scope>
    <source>
        <strain evidence="9 10">AF19-21</strain>
    </source>
</reference>
<organism evidence="9 10">
    <name type="scientific">Hungatella hathewayi</name>
    <dbReference type="NCBI Taxonomy" id="154046"/>
    <lineage>
        <taxon>Bacteria</taxon>
        <taxon>Bacillati</taxon>
        <taxon>Bacillota</taxon>
        <taxon>Clostridia</taxon>
        <taxon>Lachnospirales</taxon>
        <taxon>Lachnospiraceae</taxon>
        <taxon>Hungatella</taxon>
    </lineage>
</organism>
<protein>
    <recommendedName>
        <fullName evidence="8">AlgX/AlgJ SGNH hydrolase-like domain-containing protein</fullName>
    </recommendedName>
</protein>
<dbReference type="EMBL" id="QVIA01000023">
    <property type="protein sequence ID" value="RGC27717.1"/>
    <property type="molecule type" value="Genomic_DNA"/>
</dbReference>
<keyword evidence="6" id="KW-0016">Alginate biosynthesis</keyword>
<dbReference type="GO" id="GO:0042121">
    <property type="term" value="P:alginic acid biosynthetic process"/>
    <property type="evidence" value="ECO:0007669"/>
    <property type="project" value="UniProtKB-UniPathway"/>
</dbReference>